<dbReference type="RefSeq" id="WP_247414242.1">
    <property type="nucleotide sequence ID" value="NZ_JALLGW010000001.1"/>
</dbReference>
<proteinExistence type="predicted"/>
<evidence type="ECO:0000313" key="2">
    <source>
        <dbReference type="Proteomes" id="UP001596099"/>
    </source>
</evidence>
<dbReference type="EMBL" id="JBHSQH010000001">
    <property type="protein sequence ID" value="MFC5971340.1"/>
    <property type="molecule type" value="Genomic_DNA"/>
</dbReference>
<accession>A0ABD5RLY9</accession>
<dbReference type="SUPFAM" id="SSF47240">
    <property type="entry name" value="Ferritin-like"/>
    <property type="match status" value="1"/>
</dbReference>
<keyword evidence="2" id="KW-1185">Reference proteome</keyword>
<protein>
    <submittedName>
        <fullName evidence="1">Rubrerythrin family protein</fullName>
    </submittedName>
</protein>
<sequence length="208" mass="22928">MTADEFADRIREDNRTALSRLGSSKALYADTEGDIERDTVLRATAEAERAAWETYESWAESEGGEAGEAFADTAAEEEEHYRTVADLLGEEVEVSEVPAIQQYLRDREDTLDRAGGFLGRTLAAEKSKDQLVGFFVGQADPSTTREIRAMNEDLDDQLDRALALLESVCESDDDWDRAAEAASGAIQAAYEEYTDRLEGMGVNPKPVC</sequence>
<comment type="caution">
    <text evidence="1">The sequence shown here is derived from an EMBL/GenBank/DDBJ whole genome shotgun (WGS) entry which is preliminary data.</text>
</comment>
<dbReference type="Proteomes" id="UP001596099">
    <property type="component" value="Unassembled WGS sequence"/>
</dbReference>
<reference evidence="1 2" key="1">
    <citation type="journal article" date="2019" name="Int. J. Syst. Evol. Microbiol.">
        <title>The Global Catalogue of Microorganisms (GCM) 10K type strain sequencing project: providing services to taxonomists for standard genome sequencing and annotation.</title>
        <authorList>
            <consortium name="The Broad Institute Genomics Platform"/>
            <consortium name="The Broad Institute Genome Sequencing Center for Infectious Disease"/>
            <person name="Wu L."/>
            <person name="Ma J."/>
        </authorList>
    </citation>
    <scope>NUCLEOTIDE SEQUENCE [LARGE SCALE GENOMIC DNA]</scope>
    <source>
        <strain evidence="1 2">CGMCC 1.12543</strain>
    </source>
</reference>
<evidence type="ECO:0000313" key="1">
    <source>
        <dbReference type="EMBL" id="MFC5971340.1"/>
    </source>
</evidence>
<name>A0ABD5RLY9_9EURY</name>
<dbReference type="InterPro" id="IPR009078">
    <property type="entry name" value="Ferritin-like_SF"/>
</dbReference>
<gene>
    <name evidence="1" type="ORF">ACFPYI_08370</name>
</gene>
<organism evidence="1 2">
    <name type="scientific">Halomarina salina</name>
    <dbReference type="NCBI Taxonomy" id="1872699"/>
    <lineage>
        <taxon>Archaea</taxon>
        <taxon>Methanobacteriati</taxon>
        <taxon>Methanobacteriota</taxon>
        <taxon>Stenosarchaea group</taxon>
        <taxon>Halobacteria</taxon>
        <taxon>Halobacteriales</taxon>
        <taxon>Natronomonadaceae</taxon>
        <taxon>Halomarina</taxon>
    </lineage>
</organism>
<dbReference type="AlphaFoldDB" id="A0ABD5RLY9"/>